<comment type="caution">
    <text evidence="1">The sequence shown here is derived from an EMBL/GenBank/DDBJ whole genome shotgun (WGS) entry which is preliminary data.</text>
</comment>
<accession>A0A8J7GC90</accession>
<dbReference type="Proteomes" id="UP000622653">
    <property type="component" value="Unassembled WGS sequence"/>
</dbReference>
<evidence type="ECO:0000313" key="1">
    <source>
        <dbReference type="EMBL" id="MBF4502319.1"/>
    </source>
</evidence>
<keyword evidence="2" id="KW-1185">Reference proteome</keyword>
<reference evidence="1" key="1">
    <citation type="submission" date="2020-11" db="EMBL/GenBank/DDBJ databases">
        <title>Multidrug resistant novel bacterium Savagea serpentis sp. nov., isolated from the scats of a vine snake (Ahaetulla nasuta).</title>
        <authorList>
            <person name="Venkata Ramana V."/>
            <person name="Vikas Patil S."/>
            <person name="Yogita Lugani V."/>
        </authorList>
    </citation>
    <scope>NUCLEOTIDE SEQUENCE</scope>
    <source>
        <strain evidence="1">SN6</strain>
    </source>
</reference>
<protein>
    <submittedName>
        <fullName evidence="1">Abi family protein</fullName>
    </submittedName>
</protein>
<name>A0A8J7GC90_9BACL</name>
<dbReference type="Pfam" id="PF07751">
    <property type="entry name" value="Abi_2"/>
    <property type="match status" value="1"/>
</dbReference>
<dbReference type="AlphaFoldDB" id="A0A8J7GC90"/>
<dbReference type="InterPro" id="IPR011664">
    <property type="entry name" value="Abi_system_AbiD/AbiF-like"/>
</dbReference>
<dbReference type="EMBL" id="JADKPV010000012">
    <property type="protein sequence ID" value="MBF4502319.1"/>
    <property type="molecule type" value="Genomic_DNA"/>
</dbReference>
<sequence>MLSVCFPLFVGSTPNVKTYTKKSHTNNVSSDKFTKEDIKEIKNYHSDKPLPIWVVIEQLTFGEVTQILRFLNKNELRKIFKSIGEIDYSPIKVPAALNGVRYVRNLCSHNEKLINRTFKYSMPESTEPSLNNRVGLIKYLLFIKKIVKKYDPSNWRGFCEDLDSLIMNSKYISEKDLLFKSGYIEEYLK</sequence>
<proteinExistence type="predicted"/>
<dbReference type="RefSeq" id="WP_194563806.1">
    <property type="nucleotide sequence ID" value="NZ_JADKPV010000012.1"/>
</dbReference>
<gene>
    <name evidence="1" type="ORF">IRY55_13215</name>
</gene>
<evidence type="ECO:0000313" key="2">
    <source>
        <dbReference type="Proteomes" id="UP000622653"/>
    </source>
</evidence>
<organism evidence="1 2">
    <name type="scientific">Savagea serpentis</name>
    <dbReference type="NCBI Taxonomy" id="2785297"/>
    <lineage>
        <taxon>Bacteria</taxon>
        <taxon>Bacillati</taxon>
        <taxon>Bacillota</taxon>
        <taxon>Bacilli</taxon>
        <taxon>Bacillales</taxon>
        <taxon>Caryophanaceae</taxon>
        <taxon>Savagea</taxon>
    </lineage>
</organism>